<protein>
    <submittedName>
        <fullName evidence="5">Helix-turn-helix domain-containing protein</fullName>
    </submittedName>
</protein>
<dbReference type="EMBL" id="WMJX01000002">
    <property type="protein sequence ID" value="MTG96923.1"/>
    <property type="molecule type" value="Genomic_DNA"/>
</dbReference>
<dbReference type="PANTHER" id="PTHR43280">
    <property type="entry name" value="ARAC-FAMILY TRANSCRIPTIONAL REGULATOR"/>
    <property type="match status" value="1"/>
</dbReference>
<dbReference type="SUPFAM" id="SSF51215">
    <property type="entry name" value="Regulatory protein AraC"/>
    <property type="match status" value="1"/>
</dbReference>
<name>A0A6I3LFI5_9FLAO</name>
<dbReference type="InterPro" id="IPR037923">
    <property type="entry name" value="HTH-like"/>
</dbReference>
<dbReference type="OrthoDB" id="1096411at2"/>
<dbReference type="SMART" id="SM00342">
    <property type="entry name" value="HTH_ARAC"/>
    <property type="match status" value="1"/>
</dbReference>
<evidence type="ECO:0000313" key="6">
    <source>
        <dbReference type="Proteomes" id="UP000438760"/>
    </source>
</evidence>
<gene>
    <name evidence="5" type="ORF">GJV76_01990</name>
</gene>
<dbReference type="SUPFAM" id="SSF46689">
    <property type="entry name" value="Homeodomain-like"/>
    <property type="match status" value="1"/>
</dbReference>
<evidence type="ECO:0000259" key="4">
    <source>
        <dbReference type="PROSITE" id="PS01124"/>
    </source>
</evidence>
<dbReference type="PROSITE" id="PS01124">
    <property type="entry name" value="HTH_ARAC_FAMILY_2"/>
    <property type="match status" value="1"/>
</dbReference>
<feature type="domain" description="HTH araC/xylS-type" evidence="4">
    <location>
        <begin position="191"/>
        <end position="289"/>
    </location>
</feature>
<dbReference type="GO" id="GO:0043565">
    <property type="term" value="F:sequence-specific DNA binding"/>
    <property type="evidence" value="ECO:0007669"/>
    <property type="project" value="InterPro"/>
</dbReference>
<dbReference type="Gene3D" id="1.10.10.60">
    <property type="entry name" value="Homeodomain-like"/>
    <property type="match status" value="1"/>
</dbReference>
<dbReference type="GO" id="GO:0003700">
    <property type="term" value="F:DNA-binding transcription factor activity"/>
    <property type="evidence" value="ECO:0007669"/>
    <property type="project" value="InterPro"/>
</dbReference>
<dbReference type="AlphaFoldDB" id="A0A6I3LFI5"/>
<keyword evidence="1" id="KW-0805">Transcription regulation</keyword>
<dbReference type="InterPro" id="IPR009057">
    <property type="entry name" value="Homeodomain-like_sf"/>
</dbReference>
<dbReference type="PANTHER" id="PTHR43280:SF32">
    <property type="entry name" value="TRANSCRIPTIONAL REGULATORY PROTEIN"/>
    <property type="match status" value="1"/>
</dbReference>
<dbReference type="InterPro" id="IPR018060">
    <property type="entry name" value="HTH_AraC"/>
</dbReference>
<dbReference type="Pfam" id="PF02311">
    <property type="entry name" value="AraC_binding"/>
    <property type="match status" value="1"/>
</dbReference>
<keyword evidence="2" id="KW-0238">DNA-binding</keyword>
<comment type="caution">
    <text evidence="5">The sequence shown here is derived from an EMBL/GenBank/DDBJ whole genome shotgun (WGS) entry which is preliminary data.</text>
</comment>
<dbReference type="Gene3D" id="2.60.120.10">
    <property type="entry name" value="Jelly Rolls"/>
    <property type="match status" value="1"/>
</dbReference>
<dbReference type="Pfam" id="PF12833">
    <property type="entry name" value="HTH_18"/>
    <property type="match status" value="1"/>
</dbReference>
<dbReference type="PRINTS" id="PR00032">
    <property type="entry name" value="HTHARAC"/>
</dbReference>
<dbReference type="InterPro" id="IPR020449">
    <property type="entry name" value="Tscrpt_reg_AraC-type_HTH"/>
</dbReference>
<dbReference type="Proteomes" id="UP000438760">
    <property type="component" value="Unassembled WGS sequence"/>
</dbReference>
<accession>A0A6I3LFI5</accession>
<sequence length="291" mass="34431">MTNITVLQMGDLTHDQVRNDFYANTIPNHLKTNHAHVEKPHKHNFYVCMIFTKGSGKHEIDFNTYDVVPGSVFMVAPGQTHSWVLSEDIDGYIFFHTQEFFDLYYVRESIREYPVFRSVFSPNGFYISGQEREEIEHLFKKMVQEVEGDLWKKNQVLLNIVSLFYIETNRMLLTDQSFKVQYSSSYYNHFQAFEGLLEKFFMIEKSAAVYANKLNMTQKHLNRICKTLVNQTTTDIILDRVILEAKRMLMYTGKSFNEIALDLGYEDYSYFSKVFKKRADCTPKEFQKRYE</sequence>
<keyword evidence="6" id="KW-1185">Reference proteome</keyword>
<dbReference type="InterPro" id="IPR014710">
    <property type="entry name" value="RmlC-like_jellyroll"/>
</dbReference>
<keyword evidence="3" id="KW-0804">Transcription</keyword>
<evidence type="ECO:0000313" key="5">
    <source>
        <dbReference type="EMBL" id="MTG96923.1"/>
    </source>
</evidence>
<evidence type="ECO:0000256" key="3">
    <source>
        <dbReference type="ARBA" id="ARBA00023163"/>
    </source>
</evidence>
<evidence type="ECO:0000256" key="2">
    <source>
        <dbReference type="ARBA" id="ARBA00023125"/>
    </source>
</evidence>
<evidence type="ECO:0000256" key="1">
    <source>
        <dbReference type="ARBA" id="ARBA00023015"/>
    </source>
</evidence>
<dbReference type="InterPro" id="IPR003313">
    <property type="entry name" value="AraC-bd"/>
</dbReference>
<proteinExistence type="predicted"/>
<dbReference type="RefSeq" id="WP_155090972.1">
    <property type="nucleotide sequence ID" value="NZ_WMJX01000002.1"/>
</dbReference>
<reference evidence="5 6" key="1">
    <citation type="submission" date="2019-11" db="EMBL/GenBank/DDBJ databases">
        <title>Genome of Strain BIT-d1.</title>
        <authorList>
            <person name="Yang Y."/>
        </authorList>
    </citation>
    <scope>NUCLEOTIDE SEQUENCE [LARGE SCALE GENOMIC DNA]</scope>
    <source>
        <strain evidence="5 6">BIT-d1</strain>
    </source>
</reference>
<organism evidence="5 6">
    <name type="scientific">Myroides albus</name>
    <dbReference type="NCBI Taxonomy" id="2562892"/>
    <lineage>
        <taxon>Bacteria</taxon>
        <taxon>Pseudomonadati</taxon>
        <taxon>Bacteroidota</taxon>
        <taxon>Flavobacteriia</taxon>
        <taxon>Flavobacteriales</taxon>
        <taxon>Flavobacteriaceae</taxon>
        <taxon>Myroides</taxon>
    </lineage>
</organism>